<dbReference type="CDD" id="cd08492">
    <property type="entry name" value="PBP2_NikA_DppA_OppA_like_15"/>
    <property type="match status" value="1"/>
</dbReference>
<accession>A0A5C1YTG0</accession>
<dbReference type="InterPro" id="IPR030678">
    <property type="entry name" value="Peptide/Ni-bd"/>
</dbReference>
<organism evidence="4 5">
    <name type="scientific">Acetobacter vaccinii</name>
    <dbReference type="NCBI Taxonomy" id="2592655"/>
    <lineage>
        <taxon>Bacteria</taxon>
        <taxon>Pseudomonadati</taxon>
        <taxon>Pseudomonadota</taxon>
        <taxon>Alphaproteobacteria</taxon>
        <taxon>Acetobacterales</taxon>
        <taxon>Acetobacteraceae</taxon>
        <taxon>Acetobacter</taxon>
    </lineage>
</organism>
<dbReference type="PANTHER" id="PTHR30290:SF65">
    <property type="entry name" value="MONOACYL PHOSPHATIDYLINOSITOL TETRAMANNOSIDE-BINDING PROTEIN LPQW-RELATED"/>
    <property type="match status" value="1"/>
</dbReference>
<comment type="similarity">
    <text evidence="2">Belongs to the bacterial solute-binding protein 5 family.</text>
</comment>
<dbReference type="PANTHER" id="PTHR30290">
    <property type="entry name" value="PERIPLASMIC BINDING COMPONENT OF ABC TRANSPORTER"/>
    <property type="match status" value="1"/>
</dbReference>
<sequence length="531" mass="57548">MLGDEIVRYLGKLTVVMGLVVGVIPGSACLADSVQLTPKDGGVLRVAQSSDPLCLDPQQAGNNDSLNIGRQITDSLTDQRPDTGEIVPWLASRWTVSQDSRVFTFYLRPGVTFSDGTPVDAAAVKTNFEGILKLGARASLGSGYLAGLKEIQTPDRDTVVLTFSKPNVQFLQASSTMSLGLLSPGTLARDAGARCQGQLVGSGPFTVTSFVHNQRVVLTRREDYAWPSSLAGHQGKAYLSGIDYRIVPESGVRTGSLLSGQIDVDTGVLAQDERLFTAQALPVIARPNPGLVFSLFPNETDPVLGHKEVRLALNKAVNRQEIKNVISHYQSSASSALAGTTPFYTDHASELGFDLAGSKKILDDAGWRPGSDGIRERDGQRLVIHLSYWQSAPYLELLQEQLRAVGIDLVLNQTTISQTSALQNTGKYQVQFYNLTRSDPDILRAVFAVDAHNVNNRKAEPVDALLDASSAELDVERRRNLISQAVTLLIEEGHIIPLVEVTTVVATAKTVHGLHHEASSRLQFFDTWIGR</sequence>
<gene>
    <name evidence="4" type="ORF">FLP30_10845</name>
</gene>
<evidence type="ECO:0000313" key="4">
    <source>
        <dbReference type="EMBL" id="QEO18162.1"/>
    </source>
</evidence>
<dbReference type="SUPFAM" id="SSF53850">
    <property type="entry name" value="Periplasmic binding protein-like II"/>
    <property type="match status" value="1"/>
</dbReference>
<dbReference type="Pfam" id="PF00496">
    <property type="entry name" value="SBP_bac_5"/>
    <property type="match status" value="1"/>
</dbReference>
<dbReference type="Gene3D" id="3.40.190.10">
    <property type="entry name" value="Periplasmic binding protein-like II"/>
    <property type="match status" value="1"/>
</dbReference>
<dbReference type="GO" id="GO:0030288">
    <property type="term" value="C:outer membrane-bounded periplasmic space"/>
    <property type="evidence" value="ECO:0007669"/>
    <property type="project" value="UniProtKB-ARBA"/>
</dbReference>
<reference evidence="4 5" key="1">
    <citation type="submission" date="2019-09" db="EMBL/GenBank/DDBJ databases">
        <title>Genome sequencing of strain KACC 21233.</title>
        <authorList>
            <person name="Heo J."/>
            <person name="Kim S.-J."/>
            <person name="Kim J.-S."/>
            <person name="Hong S.-B."/>
            <person name="Kwon S.-W."/>
        </authorList>
    </citation>
    <scope>NUCLEOTIDE SEQUENCE [LARGE SCALE GENOMIC DNA]</scope>
    <source>
        <strain evidence="4 5">KACC 21233</strain>
    </source>
</reference>
<keyword evidence="5" id="KW-1185">Reference proteome</keyword>
<proteinExistence type="inferred from homology"/>
<dbReference type="AlphaFoldDB" id="A0A5C1YTG0"/>
<evidence type="ECO:0000259" key="3">
    <source>
        <dbReference type="Pfam" id="PF00496"/>
    </source>
</evidence>
<dbReference type="KEGG" id="acek:FLP30_10845"/>
<evidence type="ECO:0000256" key="1">
    <source>
        <dbReference type="ARBA" id="ARBA00004418"/>
    </source>
</evidence>
<dbReference type="Gene3D" id="3.10.105.10">
    <property type="entry name" value="Dipeptide-binding Protein, Domain 3"/>
    <property type="match status" value="1"/>
</dbReference>
<dbReference type="EMBL" id="CP043506">
    <property type="protein sequence ID" value="QEO18162.1"/>
    <property type="molecule type" value="Genomic_DNA"/>
</dbReference>
<comment type="subcellular location">
    <subcellularLocation>
        <location evidence="1">Periplasm</location>
    </subcellularLocation>
</comment>
<name>A0A5C1YTG0_9PROT</name>
<dbReference type="GO" id="GO:1904680">
    <property type="term" value="F:peptide transmembrane transporter activity"/>
    <property type="evidence" value="ECO:0007669"/>
    <property type="project" value="TreeGrafter"/>
</dbReference>
<dbReference type="Proteomes" id="UP000324536">
    <property type="component" value="Chromosome"/>
</dbReference>
<evidence type="ECO:0000256" key="2">
    <source>
        <dbReference type="ARBA" id="ARBA00005695"/>
    </source>
</evidence>
<dbReference type="PIRSF" id="PIRSF002741">
    <property type="entry name" value="MppA"/>
    <property type="match status" value="1"/>
</dbReference>
<dbReference type="InterPro" id="IPR039424">
    <property type="entry name" value="SBP_5"/>
</dbReference>
<feature type="domain" description="Solute-binding protein family 5" evidence="3">
    <location>
        <begin position="85"/>
        <end position="441"/>
    </location>
</feature>
<protein>
    <submittedName>
        <fullName evidence="4">ABC transporter substrate-binding protein</fullName>
    </submittedName>
</protein>
<dbReference type="GO" id="GO:0043190">
    <property type="term" value="C:ATP-binding cassette (ABC) transporter complex"/>
    <property type="evidence" value="ECO:0007669"/>
    <property type="project" value="InterPro"/>
</dbReference>
<dbReference type="InterPro" id="IPR000914">
    <property type="entry name" value="SBP_5_dom"/>
</dbReference>
<evidence type="ECO:0000313" key="5">
    <source>
        <dbReference type="Proteomes" id="UP000324536"/>
    </source>
</evidence>
<dbReference type="OrthoDB" id="9773508at2"/>
<dbReference type="GO" id="GO:0015833">
    <property type="term" value="P:peptide transport"/>
    <property type="evidence" value="ECO:0007669"/>
    <property type="project" value="TreeGrafter"/>
</dbReference>